<dbReference type="EMBL" id="CCKQ01009071">
    <property type="protein sequence ID" value="CDW80540.1"/>
    <property type="molecule type" value="Genomic_DNA"/>
</dbReference>
<dbReference type="AlphaFoldDB" id="A0A078AEB2"/>
<feature type="coiled-coil region" evidence="1">
    <location>
        <begin position="18"/>
        <end position="52"/>
    </location>
</feature>
<protein>
    <submittedName>
        <fullName evidence="2">Uncharacterized protein</fullName>
    </submittedName>
</protein>
<gene>
    <name evidence="2" type="primary">Contig6438.g6890</name>
    <name evidence="2" type="ORF">STYLEM_9542</name>
</gene>
<evidence type="ECO:0000313" key="3">
    <source>
        <dbReference type="Proteomes" id="UP000039865"/>
    </source>
</evidence>
<keyword evidence="3" id="KW-1185">Reference proteome</keyword>
<accession>A0A078AEB2</accession>
<proteinExistence type="predicted"/>
<name>A0A078AEB2_STYLE</name>
<dbReference type="OrthoDB" id="10648835at2759"/>
<reference evidence="2 3" key="1">
    <citation type="submission" date="2014-06" db="EMBL/GenBank/DDBJ databases">
        <authorList>
            <person name="Swart Estienne"/>
        </authorList>
    </citation>
    <scope>NUCLEOTIDE SEQUENCE [LARGE SCALE GENOMIC DNA]</scope>
    <source>
        <strain evidence="2 3">130c</strain>
    </source>
</reference>
<keyword evidence="1" id="KW-0175">Coiled coil</keyword>
<organism evidence="2 3">
    <name type="scientific">Stylonychia lemnae</name>
    <name type="common">Ciliate</name>
    <dbReference type="NCBI Taxonomy" id="5949"/>
    <lineage>
        <taxon>Eukaryota</taxon>
        <taxon>Sar</taxon>
        <taxon>Alveolata</taxon>
        <taxon>Ciliophora</taxon>
        <taxon>Intramacronucleata</taxon>
        <taxon>Spirotrichea</taxon>
        <taxon>Stichotrichia</taxon>
        <taxon>Sporadotrichida</taxon>
        <taxon>Oxytrichidae</taxon>
        <taxon>Stylonychinae</taxon>
        <taxon>Stylonychia</taxon>
    </lineage>
</organism>
<evidence type="ECO:0000313" key="2">
    <source>
        <dbReference type="EMBL" id="CDW80540.1"/>
    </source>
</evidence>
<dbReference type="Proteomes" id="UP000039865">
    <property type="component" value="Unassembled WGS sequence"/>
</dbReference>
<sequence>MGSLVSLAKSINYLQKKKQDYELKMQTYHRNNQTLQKELEELTQEFENYEYQTYQELIEEIQSIKQSNEYIQNGAKDPNHYLRIQVEGMEMNARKLKRYERLTDLIKKHNQEQGENEKFYKATCEDLQRLKIREKFLLNQSIDSFGINAGSSQDLQASGIYEYEQRSR</sequence>
<dbReference type="InParanoid" id="A0A078AEB2"/>
<evidence type="ECO:0000256" key="1">
    <source>
        <dbReference type="SAM" id="Coils"/>
    </source>
</evidence>